<evidence type="ECO:0000313" key="1">
    <source>
        <dbReference type="Proteomes" id="UP000887565"/>
    </source>
</evidence>
<organism evidence="1 2">
    <name type="scientific">Romanomermis culicivorax</name>
    <name type="common">Nematode worm</name>
    <dbReference type="NCBI Taxonomy" id="13658"/>
    <lineage>
        <taxon>Eukaryota</taxon>
        <taxon>Metazoa</taxon>
        <taxon>Ecdysozoa</taxon>
        <taxon>Nematoda</taxon>
        <taxon>Enoplea</taxon>
        <taxon>Dorylaimia</taxon>
        <taxon>Mermithida</taxon>
        <taxon>Mermithoidea</taxon>
        <taxon>Mermithidae</taxon>
        <taxon>Romanomermis</taxon>
    </lineage>
</organism>
<sequence>MVEIAIFSNDVLNRKNRVGRSYVAIGVDWSNFRPKNLRPIETCRQRRDWPPNRGKKVNTSTF</sequence>
<dbReference type="AlphaFoldDB" id="A0A915J498"/>
<keyword evidence="1" id="KW-1185">Reference proteome</keyword>
<reference evidence="2" key="1">
    <citation type="submission" date="2022-11" db="UniProtKB">
        <authorList>
            <consortium name="WormBaseParasite"/>
        </authorList>
    </citation>
    <scope>IDENTIFICATION</scope>
</reference>
<name>A0A915J498_ROMCU</name>
<dbReference type="WBParaSite" id="nRc.2.0.1.t20955-RA">
    <property type="protein sequence ID" value="nRc.2.0.1.t20955-RA"/>
    <property type="gene ID" value="nRc.2.0.1.g20955"/>
</dbReference>
<accession>A0A915J498</accession>
<dbReference type="Proteomes" id="UP000887565">
    <property type="component" value="Unplaced"/>
</dbReference>
<protein>
    <submittedName>
        <fullName evidence="2">Transposase</fullName>
    </submittedName>
</protein>
<proteinExistence type="predicted"/>
<evidence type="ECO:0000313" key="2">
    <source>
        <dbReference type="WBParaSite" id="nRc.2.0.1.t20955-RA"/>
    </source>
</evidence>